<evidence type="ECO:0000313" key="1">
    <source>
        <dbReference type="EMBL" id="SMR77649.1"/>
    </source>
</evidence>
<sequence>MKDHTPPWNDKPLVLTTNEQILHNDFAQNPLSARHAIWAYVEQDIPIPNELKPILLEVLQEPFKGKSTAITKRYWTLLIQEVIFMVAEEGINQTDAIERVAERHGVKVDTLTRRYNDGNFRNLRSAMIQHLLQDAE</sequence>
<organism evidence="1 2">
    <name type="scientific">Marinobacterium sediminicola</name>
    <dbReference type="NCBI Taxonomy" id="518898"/>
    <lineage>
        <taxon>Bacteria</taxon>
        <taxon>Pseudomonadati</taxon>
        <taxon>Pseudomonadota</taxon>
        <taxon>Gammaproteobacteria</taxon>
        <taxon>Oceanospirillales</taxon>
        <taxon>Oceanospirillaceae</taxon>
        <taxon>Marinobacterium</taxon>
    </lineage>
</organism>
<protein>
    <recommendedName>
        <fullName evidence="3">Homeodomain-like domain-containing protein</fullName>
    </recommendedName>
</protein>
<dbReference type="Proteomes" id="UP001159257">
    <property type="component" value="Unassembled WGS sequence"/>
</dbReference>
<reference evidence="1 2" key="1">
    <citation type="submission" date="2017-05" db="EMBL/GenBank/DDBJ databases">
        <authorList>
            <person name="Varghese N."/>
            <person name="Submissions S."/>
        </authorList>
    </citation>
    <scope>NUCLEOTIDE SEQUENCE [LARGE SCALE GENOMIC DNA]</scope>
    <source>
        <strain evidence="1 2">CGMCC 1.7287</strain>
    </source>
</reference>
<comment type="caution">
    <text evidence="1">The sequence shown here is derived from an EMBL/GenBank/DDBJ whole genome shotgun (WGS) entry which is preliminary data.</text>
</comment>
<proteinExistence type="predicted"/>
<dbReference type="EMBL" id="FXWV01000015">
    <property type="protein sequence ID" value="SMR77649.1"/>
    <property type="molecule type" value="Genomic_DNA"/>
</dbReference>
<name>A0ABY1S305_9GAMM</name>
<accession>A0ABY1S305</accession>
<gene>
    <name evidence="1" type="ORF">SAMN04487964_11567</name>
</gene>
<keyword evidence="2" id="KW-1185">Reference proteome</keyword>
<evidence type="ECO:0008006" key="3">
    <source>
        <dbReference type="Google" id="ProtNLM"/>
    </source>
</evidence>
<dbReference type="RefSeq" id="WP_239040883.1">
    <property type="nucleotide sequence ID" value="NZ_BAAAEY010000014.1"/>
</dbReference>
<evidence type="ECO:0000313" key="2">
    <source>
        <dbReference type="Proteomes" id="UP001159257"/>
    </source>
</evidence>